<evidence type="ECO:0000313" key="3">
    <source>
        <dbReference type="Proteomes" id="UP001501747"/>
    </source>
</evidence>
<reference evidence="3" key="1">
    <citation type="journal article" date="2019" name="Int. J. Syst. Evol. Microbiol.">
        <title>The Global Catalogue of Microorganisms (GCM) 10K type strain sequencing project: providing services to taxonomists for standard genome sequencing and annotation.</title>
        <authorList>
            <consortium name="The Broad Institute Genomics Platform"/>
            <consortium name="The Broad Institute Genome Sequencing Center for Infectious Disease"/>
            <person name="Wu L."/>
            <person name="Ma J."/>
        </authorList>
    </citation>
    <scope>NUCLEOTIDE SEQUENCE [LARGE SCALE GENOMIC DNA]</scope>
    <source>
        <strain evidence="3">JCM 17342</strain>
    </source>
</reference>
<dbReference type="Gene3D" id="3.40.50.1820">
    <property type="entry name" value="alpha/beta hydrolase"/>
    <property type="match status" value="1"/>
</dbReference>
<dbReference type="InterPro" id="IPR050471">
    <property type="entry name" value="AB_hydrolase"/>
</dbReference>
<accession>A0ABP7SYD2</accession>
<dbReference type="EMBL" id="BAABAL010000017">
    <property type="protein sequence ID" value="GAA4018333.1"/>
    <property type="molecule type" value="Genomic_DNA"/>
</dbReference>
<sequence>MEKLIDANGVQLCVETFGDATHPAILLIHGAGASMLGWESDLCSAIAGHGRFVVRYDNRDTGRSVSYPPGKPGYSLSDMTRDAVGVLDALGIERAHVVGRSMAGAIALTLGVDHPDRVASLTFVTTSTGEDDLPPMSEEFLAHTPENPDPTDTAAVVEFVTDLLKAYSGGSPYFDEHATRALVEEDVARTNNIASALTNHFLIDFDGPTSGGFGDIAVPALVVHGELDPVFPLPHGEALRDAIPGAELLVLQGAGHEVPRQLWGTFVSALVAHTR</sequence>
<dbReference type="InterPro" id="IPR029058">
    <property type="entry name" value="AB_hydrolase_fold"/>
</dbReference>
<dbReference type="SUPFAM" id="SSF53474">
    <property type="entry name" value="alpha/beta-Hydrolases"/>
    <property type="match status" value="1"/>
</dbReference>
<comment type="caution">
    <text evidence="2">The sequence shown here is derived from an EMBL/GenBank/DDBJ whole genome shotgun (WGS) entry which is preliminary data.</text>
</comment>
<organism evidence="2 3">
    <name type="scientific">Allokutzneria multivorans</name>
    <dbReference type="NCBI Taxonomy" id="1142134"/>
    <lineage>
        <taxon>Bacteria</taxon>
        <taxon>Bacillati</taxon>
        <taxon>Actinomycetota</taxon>
        <taxon>Actinomycetes</taxon>
        <taxon>Pseudonocardiales</taxon>
        <taxon>Pseudonocardiaceae</taxon>
        <taxon>Allokutzneria</taxon>
    </lineage>
</organism>
<proteinExistence type="predicted"/>
<evidence type="ECO:0000259" key="1">
    <source>
        <dbReference type="Pfam" id="PF00561"/>
    </source>
</evidence>
<name>A0ABP7SYD2_9PSEU</name>
<dbReference type="PANTHER" id="PTHR43433:SF5">
    <property type="entry name" value="AB HYDROLASE-1 DOMAIN-CONTAINING PROTEIN"/>
    <property type="match status" value="1"/>
</dbReference>
<dbReference type="PRINTS" id="PR00111">
    <property type="entry name" value="ABHYDROLASE"/>
</dbReference>
<dbReference type="Proteomes" id="UP001501747">
    <property type="component" value="Unassembled WGS sequence"/>
</dbReference>
<dbReference type="InterPro" id="IPR000073">
    <property type="entry name" value="AB_hydrolase_1"/>
</dbReference>
<dbReference type="Pfam" id="PF00561">
    <property type="entry name" value="Abhydrolase_1"/>
    <property type="match status" value="1"/>
</dbReference>
<protein>
    <recommendedName>
        <fullName evidence="1">AB hydrolase-1 domain-containing protein</fullName>
    </recommendedName>
</protein>
<dbReference type="PANTHER" id="PTHR43433">
    <property type="entry name" value="HYDROLASE, ALPHA/BETA FOLD FAMILY PROTEIN"/>
    <property type="match status" value="1"/>
</dbReference>
<evidence type="ECO:0000313" key="2">
    <source>
        <dbReference type="EMBL" id="GAA4018333.1"/>
    </source>
</evidence>
<feature type="domain" description="AB hydrolase-1" evidence="1">
    <location>
        <begin position="23"/>
        <end position="258"/>
    </location>
</feature>
<keyword evidence="3" id="KW-1185">Reference proteome</keyword>
<gene>
    <name evidence="2" type="ORF">GCM10022247_47300</name>
</gene>